<name>A0A9W4XRD7_9PLEO</name>
<evidence type="ECO:0000256" key="1">
    <source>
        <dbReference type="SAM" id="Phobius"/>
    </source>
</evidence>
<gene>
    <name evidence="2" type="ORF">PDIGIT_LOCUS10998</name>
</gene>
<comment type="caution">
    <text evidence="2">The sequence shown here is derived from an EMBL/GenBank/DDBJ whole genome shotgun (WGS) entry which is preliminary data.</text>
</comment>
<sequence>MNTVSLPPALPAPDANLFLSLISYFSLSLFAFMRRGLEEESKMLSPKANGVCFRSRLDAAPATSIYSPAQALAASFYHIYRGSRFVADCRVLCLEEACTCWRCYRARRAVKSSKSSGCTRVSPTAPSGPFVPAYQTILVGEAT</sequence>
<dbReference type="EMBL" id="CAOQHR010000007">
    <property type="protein sequence ID" value="CAI6337880.1"/>
    <property type="molecule type" value="Genomic_DNA"/>
</dbReference>
<dbReference type="AlphaFoldDB" id="A0A9W4XRD7"/>
<keyword evidence="3" id="KW-1185">Reference proteome</keyword>
<protein>
    <submittedName>
        <fullName evidence="2">Uncharacterized protein</fullName>
    </submittedName>
</protein>
<keyword evidence="1" id="KW-0812">Transmembrane</keyword>
<proteinExistence type="predicted"/>
<accession>A0A9W4XRD7</accession>
<organism evidence="2 3">
    <name type="scientific">Periconia digitata</name>
    <dbReference type="NCBI Taxonomy" id="1303443"/>
    <lineage>
        <taxon>Eukaryota</taxon>
        <taxon>Fungi</taxon>
        <taxon>Dikarya</taxon>
        <taxon>Ascomycota</taxon>
        <taxon>Pezizomycotina</taxon>
        <taxon>Dothideomycetes</taxon>
        <taxon>Pleosporomycetidae</taxon>
        <taxon>Pleosporales</taxon>
        <taxon>Massarineae</taxon>
        <taxon>Periconiaceae</taxon>
        <taxon>Periconia</taxon>
    </lineage>
</organism>
<feature type="transmembrane region" description="Helical" evidence="1">
    <location>
        <begin position="15"/>
        <end position="33"/>
    </location>
</feature>
<keyword evidence="1" id="KW-0472">Membrane</keyword>
<evidence type="ECO:0000313" key="3">
    <source>
        <dbReference type="Proteomes" id="UP001152607"/>
    </source>
</evidence>
<keyword evidence="1" id="KW-1133">Transmembrane helix</keyword>
<evidence type="ECO:0000313" key="2">
    <source>
        <dbReference type="EMBL" id="CAI6337880.1"/>
    </source>
</evidence>
<dbReference type="Proteomes" id="UP001152607">
    <property type="component" value="Unassembled WGS sequence"/>
</dbReference>
<reference evidence="2" key="1">
    <citation type="submission" date="2023-01" db="EMBL/GenBank/DDBJ databases">
        <authorList>
            <person name="Van Ghelder C."/>
            <person name="Rancurel C."/>
        </authorList>
    </citation>
    <scope>NUCLEOTIDE SEQUENCE</scope>
    <source>
        <strain evidence="2">CNCM I-4278</strain>
    </source>
</reference>